<reference evidence="2" key="1">
    <citation type="submission" date="2022-11" db="UniProtKB">
        <authorList>
            <consortium name="WormBaseParasite"/>
        </authorList>
    </citation>
    <scope>IDENTIFICATION</scope>
</reference>
<keyword evidence="1" id="KW-1185">Reference proteome</keyword>
<evidence type="ECO:0000313" key="1">
    <source>
        <dbReference type="Proteomes" id="UP000887572"/>
    </source>
</evidence>
<dbReference type="WBParaSite" id="Gr19_v10_g16929.t1">
    <property type="protein sequence ID" value="Gr19_v10_g16929.t1"/>
    <property type="gene ID" value="Gr19_v10_g16929"/>
</dbReference>
<sequence>MRSLWRVNTASRTRASRGTASFVVVCSFAEGIQKESTKGMYSFMNKNVVNKRMNKRLPNSSSSTLGVSAYNLRRWIFKVLYRVTESINFVKTASFCWHKTVYTKKKTSPTRFGFLL</sequence>
<dbReference type="Proteomes" id="UP000887572">
    <property type="component" value="Unplaced"/>
</dbReference>
<organism evidence="1 2">
    <name type="scientific">Globodera rostochiensis</name>
    <name type="common">Golden nematode worm</name>
    <name type="synonym">Heterodera rostochiensis</name>
    <dbReference type="NCBI Taxonomy" id="31243"/>
    <lineage>
        <taxon>Eukaryota</taxon>
        <taxon>Metazoa</taxon>
        <taxon>Ecdysozoa</taxon>
        <taxon>Nematoda</taxon>
        <taxon>Chromadorea</taxon>
        <taxon>Rhabditida</taxon>
        <taxon>Tylenchina</taxon>
        <taxon>Tylenchomorpha</taxon>
        <taxon>Tylenchoidea</taxon>
        <taxon>Heteroderidae</taxon>
        <taxon>Heteroderinae</taxon>
        <taxon>Globodera</taxon>
    </lineage>
</organism>
<evidence type="ECO:0000313" key="2">
    <source>
        <dbReference type="WBParaSite" id="Gr19_v10_g16929.t1"/>
    </source>
</evidence>
<proteinExistence type="predicted"/>
<accession>A0A914HF33</accession>
<protein>
    <submittedName>
        <fullName evidence="2">Secreted protein</fullName>
    </submittedName>
</protein>
<name>A0A914HF33_GLORO</name>
<dbReference type="AlphaFoldDB" id="A0A914HF33"/>